<dbReference type="RefSeq" id="WP_137315134.1">
    <property type="nucleotide sequence ID" value="NZ_CP040017.1"/>
</dbReference>
<organism evidence="4 7">
    <name type="scientific">Pseudoduganella umbonata</name>
    <dbReference type="NCBI Taxonomy" id="864828"/>
    <lineage>
        <taxon>Bacteria</taxon>
        <taxon>Pseudomonadati</taxon>
        <taxon>Pseudomonadota</taxon>
        <taxon>Betaproteobacteria</taxon>
        <taxon>Burkholderiales</taxon>
        <taxon>Oxalobacteraceae</taxon>
        <taxon>Telluria group</taxon>
        <taxon>Pseudoduganella</taxon>
    </lineage>
</organism>
<accession>A0A4P8HU81</accession>
<dbReference type="Proteomes" id="UP000298763">
    <property type="component" value="Chromosome"/>
</dbReference>
<dbReference type="Proteomes" id="UP000584325">
    <property type="component" value="Unassembled WGS sequence"/>
</dbReference>
<dbReference type="EMBL" id="JACHXS010000005">
    <property type="protein sequence ID" value="MBB3222059.1"/>
    <property type="molecule type" value="Genomic_DNA"/>
</dbReference>
<evidence type="ECO:0000259" key="3">
    <source>
        <dbReference type="PROSITE" id="PS51186"/>
    </source>
</evidence>
<feature type="domain" description="N-acetyltransferase" evidence="3">
    <location>
        <begin position="4"/>
        <end position="166"/>
    </location>
</feature>
<dbReference type="InterPro" id="IPR016181">
    <property type="entry name" value="Acyl_CoA_acyltransferase"/>
</dbReference>
<keyword evidence="6" id="KW-1185">Reference proteome</keyword>
<evidence type="ECO:0000256" key="1">
    <source>
        <dbReference type="ARBA" id="ARBA00022679"/>
    </source>
</evidence>
<reference evidence="4 7" key="2">
    <citation type="submission" date="2020-08" db="EMBL/GenBank/DDBJ databases">
        <title>Genomic Encyclopedia of Type Strains, Phase III (KMG-III): the genomes of soil and plant-associated and newly described type strains.</title>
        <authorList>
            <person name="Whitman W."/>
        </authorList>
    </citation>
    <scope>NUCLEOTIDE SEQUENCE [LARGE SCALE GENOMIC DNA]</scope>
    <source>
        <strain evidence="4 7">CECT 7753</strain>
    </source>
</reference>
<protein>
    <submittedName>
        <fullName evidence="5">N-acetyltransferase family protein</fullName>
    </submittedName>
    <submittedName>
        <fullName evidence="4">Phosphinothricin acetyltransferase</fullName>
        <ecNumber evidence="4">2.3.1.183</ecNumber>
    </submittedName>
</protein>
<evidence type="ECO:0000256" key="2">
    <source>
        <dbReference type="ARBA" id="ARBA00023315"/>
    </source>
</evidence>
<gene>
    <name evidence="5" type="ORF">FCL38_19150</name>
    <name evidence="4" type="ORF">FHS02_002878</name>
</gene>
<evidence type="ECO:0000313" key="6">
    <source>
        <dbReference type="Proteomes" id="UP000298763"/>
    </source>
</evidence>
<dbReference type="PANTHER" id="PTHR43072">
    <property type="entry name" value="N-ACETYLTRANSFERASE"/>
    <property type="match status" value="1"/>
</dbReference>
<sequence length="176" mass="19614">MSTIEIRPAVAADAARICAIYNPYIASTTITFEEAPVAEMEMARRILDVNEAGLTWLVADLGGEIIGYAYATRWRARPAYHHSVESTIYLDPEASGHGVGERLYRRLLDELHSRGLRAVIAGIAQPNARSVALHERLGFKKVAHFTEVGFKLGQWVDVAYWQLMLPGDRPQQSHSL</sequence>
<dbReference type="CDD" id="cd04301">
    <property type="entry name" value="NAT_SF"/>
    <property type="match status" value="1"/>
</dbReference>
<evidence type="ECO:0000313" key="7">
    <source>
        <dbReference type="Proteomes" id="UP000584325"/>
    </source>
</evidence>
<dbReference type="AlphaFoldDB" id="A0A4P8HU81"/>
<reference evidence="5 6" key="1">
    <citation type="submission" date="2019-05" db="EMBL/GenBank/DDBJ databases">
        <title>Draft Genome Sequences of Six Type Strains of the Genus Massilia.</title>
        <authorList>
            <person name="Miess H."/>
            <person name="Frediansyhah A."/>
            <person name="Gross H."/>
        </authorList>
    </citation>
    <scope>NUCLEOTIDE SEQUENCE [LARGE SCALE GENOMIC DNA]</scope>
    <source>
        <strain evidence="5 6">DSMZ 26121</strain>
    </source>
</reference>
<dbReference type="InterPro" id="IPR000182">
    <property type="entry name" value="GNAT_dom"/>
</dbReference>
<dbReference type="GO" id="GO:0102971">
    <property type="term" value="F:phosphinothricin N-acetyltransferase activity"/>
    <property type="evidence" value="ECO:0007669"/>
    <property type="project" value="UniProtKB-EC"/>
</dbReference>
<dbReference type="PROSITE" id="PS51186">
    <property type="entry name" value="GNAT"/>
    <property type="match status" value="1"/>
</dbReference>
<dbReference type="NCBIfam" id="NF040504">
    <property type="entry name" value="resist_ArsN1b"/>
    <property type="match status" value="1"/>
</dbReference>
<dbReference type="Gene3D" id="3.40.630.30">
    <property type="match status" value="1"/>
</dbReference>
<keyword evidence="2 4" id="KW-0012">Acyltransferase</keyword>
<dbReference type="EC" id="2.3.1.183" evidence="4"/>
<dbReference type="OrthoDB" id="5459937at2"/>
<proteinExistence type="predicted"/>
<dbReference type="SUPFAM" id="SSF55729">
    <property type="entry name" value="Acyl-CoA N-acyltransferases (Nat)"/>
    <property type="match status" value="1"/>
</dbReference>
<dbReference type="PANTHER" id="PTHR43072:SF23">
    <property type="entry name" value="UPF0039 PROTEIN C11D3.02C"/>
    <property type="match status" value="1"/>
</dbReference>
<evidence type="ECO:0000313" key="5">
    <source>
        <dbReference type="EMBL" id="QCP12298.1"/>
    </source>
</evidence>
<dbReference type="EMBL" id="CP040017">
    <property type="protein sequence ID" value="QCP12298.1"/>
    <property type="molecule type" value="Genomic_DNA"/>
</dbReference>
<dbReference type="Pfam" id="PF00583">
    <property type="entry name" value="Acetyltransf_1"/>
    <property type="match status" value="1"/>
</dbReference>
<evidence type="ECO:0000313" key="4">
    <source>
        <dbReference type="EMBL" id="MBB3222059.1"/>
    </source>
</evidence>
<name>A0A4P8HU81_9BURK</name>
<keyword evidence="1 4" id="KW-0808">Transferase</keyword>